<accession>A0A834LHI4</accession>
<dbReference type="EMBL" id="WJXA01000008">
    <property type="protein sequence ID" value="KAF7136075.1"/>
    <property type="molecule type" value="Genomic_DNA"/>
</dbReference>
<evidence type="ECO:0000256" key="1">
    <source>
        <dbReference type="SAM" id="MobiDB-lite"/>
    </source>
</evidence>
<dbReference type="InterPro" id="IPR039251">
    <property type="entry name" value="OXLD1"/>
</dbReference>
<dbReference type="Proteomes" id="UP000626092">
    <property type="component" value="Unassembled WGS sequence"/>
</dbReference>
<comment type="caution">
    <text evidence="3">The sequence shown here is derived from an EMBL/GenBank/DDBJ whole genome shotgun (WGS) entry which is preliminary data.</text>
</comment>
<feature type="region of interest" description="Disordered" evidence="1">
    <location>
        <begin position="63"/>
        <end position="123"/>
    </location>
</feature>
<reference evidence="3" key="1">
    <citation type="submission" date="2019-11" db="EMBL/GenBank/DDBJ databases">
        <authorList>
            <person name="Liu Y."/>
            <person name="Hou J."/>
            <person name="Li T.-Q."/>
            <person name="Guan C.-H."/>
            <person name="Wu X."/>
            <person name="Wu H.-Z."/>
            <person name="Ling F."/>
            <person name="Zhang R."/>
            <person name="Shi X.-G."/>
            <person name="Ren J.-P."/>
            <person name="Chen E.-F."/>
            <person name="Sun J.-M."/>
        </authorList>
    </citation>
    <scope>NUCLEOTIDE SEQUENCE</scope>
    <source>
        <strain evidence="3">Adult_tree_wgs_1</strain>
        <tissue evidence="3">Leaves</tissue>
    </source>
</reference>
<evidence type="ECO:0000259" key="2">
    <source>
        <dbReference type="Pfam" id="PF09791"/>
    </source>
</evidence>
<feature type="compositionally biased region" description="Basic and acidic residues" evidence="1">
    <location>
        <begin position="85"/>
        <end position="94"/>
    </location>
</feature>
<dbReference type="InterPro" id="IPR019180">
    <property type="entry name" value="Oxidoreductase-like_N"/>
</dbReference>
<evidence type="ECO:0000313" key="4">
    <source>
        <dbReference type="Proteomes" id="UP000626092"/>
    </source>
</evidence>
<name>A0A834LHI4_RHOSS</name>
<organism evidence="3 4">
    <name type="scientific">Rhododendron simsii</name>
    <name type="common">Sims's rhododendron</name>
    <dbReference type="NCBI Taxonomy" id="118357"/>
    <lineage>
        <taxon>Eukaryota</taxon>
        <taxon>Viridiplantae</taxon>
        <taxon>Streptophyta</taxon>
        <taxon>Embryophyta</taxon>
        <taxon>Tracheophyta</taxon>
        <taxon>Spermatophyta</taxon>
        <taxon>Magnoliopsida</taxon>
        <taxon>eudicotyledons</taxon>
        <taxon>Gunneridae</taxon>
        <taxon>Pentapetalae</taxon>
        <taxon>asterids</taxon>
        <taxon>Ericales</taxon>
        <taxon>Ericaceae</taxon>
        <taxon>Ericoideae</taxon>
        <taxon>Rhodoreae</taxon>
        <taxon>Rhododendron</taxon>
    </lineage>
</organism>
<protein>
    <recommendedName>
        <fullName evidence="2">Oxidoreductase-like domain-containing protein</fullName>
    </recommendedName>
</protein>
<evidence type="ECO:0000313" key="3">
    <source>
        <dbReference type="EMBL" id="KAF7136075.1"/>
    </source>
</evidence>
<dbReference type="PANTHER" id="PTHR21193:SF3">
    <property type="entry name" value="OXIDOREDUCTASE-LIKE DOMAIN-CONTAINING PROTEIN 1"/>
    <property type="match status" value="1"/>
</dbReference>
<feature type="domain" description="Oxidoreductase-like" evidence="2">
    <location>
        <begin position="112"/>
        <end position="154"/>
    </location>
</feature>
<dbReference type="PANTHER" id="PTHR21193">
    <property type="entry name" value="OXIDOREDUCTASE-LIKE DOMAIN-CONTAINING PROTEIN 1"/>
    <property type="match status" value="1"/>
</dbReference>
<keyword evidence="4" id="KW-1185">Reference proteome</keyword>
<gene>
    <name evidence="3" type="ORF">RHSIM_Rhsim08G0036700</name>
</gene>
<dbReference type="AlphaFoldDB" id="A0A834LHI4"/>
<sequence>MMGARPPSPACRSMGPKTVPRSFPFGFYKTTSYHHVSPSSANAMRDHLSLTRIATNRIQIHLRRARSHRPRLLSVDASKGPMADEADKGTKSGDDESSALKGGKKEEEEEKVVLPTPPEKPLPGDCCGSGCVRCVWDIYYEELEDYNKLVSEIKSKSDSGSK</sequence>
<dbReference type="Pfam" id="PF09791">
    <property type="entry name" value="Oxidored-like"/>
    <property type="match status" value="1"/>
</dbReference>
<proteinExistence type="predicted"/>
<dbReference type="OrthoDB" id="1856718at2759"/>